<dbReference type="RefSeq" id="WP_181866254.1">
    <property type="nucleotide sequence ID" value="NZ_JACEQY010000031.1"/>
</dbReference>
<sequence length="54" mass="5370">MPVPIGQLSTPALAAAFGTATVAVTGGGVAAVAMLVPLLVPSLRRIEINRNGET</sequence>
<keyword evidence="1" id="KW-0472">Membrane</keyword>
<evidence type="ECO:0000313" key="2">
    <source>
        <dbReference type="EMBL" id="MBA4864658.1"/>
    </source>
</evidence>
<dbReference type="AlphaFoldDB" id="A0A7W2HI29"/>
<accession>A0A7W2HI29</accession>
<gene>
    <name evidence="2" type="ORF">H1V43_25535</name>
</gene>
<protein>
    <submittedName>
        <fullName evidence="2">Uncharacterized protein</fullName>
    </submittedName>
</protein>
<reference evidence="2 3" key="1">
    <citation type="submission" date="2020-07" db="EMBL/GenBank/DDBJ databases">
        <title>Streptomyces isolated from Indian soil.</title>
        <authorList>
            <person name="Mandal S."/>
            <person name="Maiti P.K."/>
        </authorList>
    </citation>
    <scope>NUCLEOTIDE SEQUENCE [LARGE SCALE GENOMIC DNA]</scope>
    <source>
        <strain evidence="2 3">PSKA54</strain>
    </source>
</reference>
<keyword evidence="1" id="KW-0812">Transmembrane</keyword>
<evidence type="ECO:0000256" key="1">
    <source>
        <dbReference type="SAM" id="Phobius"/>
    </source>
</evidence>
<feature type="transmembrane region" description="Helical" evidence="1">
    <location>
        <begin position="12"/>
        <end position="40"/>
    </location>
</feature>
<dbReference type="Proteomes" id="UP000586976">
    <property type="component" value="Unassembled WGS sequence"/>
</dbReference>
<keyword evidence="1" id="KW-1133">Transmembrane helix</keyword>
<name>A0A7W2HI29_9ACTN</name>
<evidence type="ECO:0000313" key="3">
    <source>
        <dbReference type="Proteomes" id="UP000586976"/>
    </source>
</evidence>
<dbReference type="EMBL" id="JACEQY010000031">
    <property type="protein sequence ID" value="MBA4864658.1"/>
    <property type="molecule type" value="Genomic_DNA"/>
</dbReference>
<keyword evidence="3" id="KW-1185">Reference proteome</keyword>
<proteinExistence type="predicted"/>
<comment type="caution">
    <text evidence="2">The sequence shown here is derived from an EMBL/GenBank/DDBJ whole genome shotgun (WGS) entry which is preliminary data.</text>
</comment>
<organism evidence="2 3">
    <name type="scientific">Streptomyces himalayensis subsp. aureolus</name>
    <dbReference type="NCBI Taxonomy" id="2758039"/>
    <lineage>
        <taxon>Bacteria</taxon>
        <taxon>Bacillati</taxon>
        <taxon>Actinomycetota</taxon>
        <taxon>Actinomycetes</taxon>
        <taxon>Kitasatosporales</taxon>
        <taxon>Streptomycetaceae</taxon>
        <taxon>Streptomyces</taxon>
        <taxon>Streptomyces himalayensis</taxon>
    </lineage>
</organism>